<sequence>LAPRNSVELSREMLFTLLEYLSTMIHSEFSGMPIRLVAHGGACMLMHNGLHELANRKAMHHSSRGENDYIHRSFVAESTSRGIINPGERLQKCIQATARQFRLGADWMNSDADVALPMSTDPNTGASFDPIYTESVKENNVQLYTVFTSSNKLLSIVSVTPFWAVALKLVRYTKWDPGDICLILLYGSVARRPGVQWTAETLEGWIRCNCSAMNYHNWDSSRVLDMKHKIMHAVAL</sequence>
<accession>A0A6A4I1H1</accession>
<evidence type="ECO:0000313" key="1">
    <source>
        <dbReference type="EMBL" id="KAE9404211.1"/>
    </source>
</evidence>
<protein>
    <submittedName>
        <fullName evidence="1">Uncharacterized protein</fullName>
    </submittedName>
</protein>
<evidence type="ECO:0000313" key="2">
    <source>
        <dbReference type="Proteomes" id="UP000799118"/>
    </source>
</evidence>
<feature type="non-terminal residue" evidence="1">
    <location>
        <position position="1"/>
    </location>
</feature>
<name>A0A6A4I1H1_9AGAR</name>
<reference evidence="1" key="1">
    <citation type="journal article" date="2019" name="Environ. Microbiol.">
        <title>Fungal ecological strategies reflected in gene transcription - a case study of two litter decomposers.</title>
        <authorList>
            <person name="Barbi F."/>
            <person name="Kohler A."/>
            <person name="Barry K."/>
            <person name="Baskaran P."/>
            <person name="Daum C."/>
            <person name="Fauchery L."/>
            <person name="Ihrmark K."/>
            <person name="Kuo A."/>
            <person name="LaButti K."/>
            <person name="Lipzen A."/>
            <person name="Morin E."/>
            <person name="Grigoriev I.V."/>
            <person name="Henrissat B."/>
            <person name="Lindahl B."/>
            <person name="Martin F."/>
        </authorList>
    </citation>
    <scope>NUCLEOTIDE SEQUENCE</scope>
    <source>
        <strain evidence="1">JB14</strain>
    </source>
</reference>
<organism evidence="1 2">
    <name type="scientific">Gymnopus androsaceus JB14</name>
    <dbReference type="NCBI Taxonomy" id="1447944"/>
    <lineage>
        <taxon>Eukaryota</taxon>
        <taxon>Fungi</taxon>
        <taxon>Dikarya</taxon>
        <taxon>Basidiomycota</taxon>
        <taxon>Agaricomycotina</taxon>
        <taxon>Agaricomycetes</taxon>
        <taxon>Agaricomycetidae</taxon>
        <taxon>Agaricales</taxon>
        <taxon>Marasmiineae</taxon>
        <taxon>Omphalotaceae</taxon>
        <taxon>Gymnopus</taxon>
    </lineage>
</organism>
<keyword evidence="2" id="KW-1185">Reference proteome</keyword>
<proteinExistence type="predicted"/>
<dbReference type="OrthoDB" id="3141838at2759"/>
<dbReference type="AlphaFoldDB" id="A0A6A4I1H1"/>
<dbReference type="EMBL" id="ML769418">
    <property type="protein sequence ID" value="KAE9404211.1"/>
    <property type="molecule type" value="Genomic_DNA"/>
</dbReference>
<gene>
    <name evidence="1" type="ORF">BT96DRAFT_758762</name>
</gene>
<dbReference type="Proteomes" id="UP000799118">
    <property type="component" value="Unassembled WGS sequence"/>
</dbReference>
<feature type="non-terminal residue" evidence="1">
    <location>
        <position position="236"/>
    </location>
</feature>